<evidence type="ECO:0000313" key="1">
    <source>
        <dbReference type="EMBL" id="SBQ91759.1"/>
    </source>
</evidence>
<gene>
    <name evidence="1" type="primary">SCOSPONDIN</name>
</gene>
<organism evidence="1">
    <name type="scientific">Nothobranchius kuhntae</name>
    <name type="common">Beira killifish</name>
    <dbReference type="NCBI Taxonomy" id="321403"/>
    <lineage>
        <taxon>Eukaryota</taxon>
        <taxon>Metazoa</taxon>
        <taxon>Chordata</taxon>
        <taxon>Craniata</taxon>
        <taxon>Vertebrata</taxon>
        <taxon>Euteleostomi</taxon>
        <taxon>Actinopterygii</taxon>
        <taxon>Neopterygii</taxon>
        <taxon>Teleostei</taxon>
        <taxon>Neoteleostei</taxon>
        <taxon>Acanthomorphata</taxon>
        <taxon>Ovalentaria</taxon>
        <taxon>Atherinomorphae</taxon>
        <taxon>Cyprinodontiformes</taxon>
        <taxon>Nothobranchiidae</taxon>
        <taxon>Nothobranchius</taxon>
    </lineage>
</organism>
<proteinExistence type="predicted"/>
<reference evidence="1" key="1">
    <citation type="submission" date="2016-05" db="EMBL/GenBank/DDBJ databases">
        <authorList>
            <person name="Lavstsen T."/>
            <person name="Jespersen J.S."/>
        </authorList>
    </citation>
    <scope>NUCLEOTIDE SEQUENCE</scope>
    <source>
        <tissue evidence="1">Brain</tissue>
    </source>
</reference>
<sequence>ACLKITGRGVFYPSRKIIPELWGSYSERLINFSDASSQRDGSK</sequence>
<feature type="non-terminal residue" evidence="1">
    <location>
        <position position="43"/>
    </location>
</feature>
<name>A0A1A8I2G1_NOTKU</name>
<accession>A0A1A8I2G1</accession>
<protein>
    <submittedName>
        <fullName evidence="1">Subcommissural organ spondin</fullName>
    </submittedName>
</protein>
<reference evidence="1" key="2">
    <citation type="submission" date="2016-06" db="EMBL/GenBank/DDBJ databases">
        <title>The genome of a short-lived fish provides insights into sex chromosome evolution and the genetic control of aging.</title>
        <authorList>
            <person name="Reichwald K."/>
            <person name="Felder M."/>
            <person name="Petzold A."/>
            <person name="Koch P."/>
            <person name="Groth M."/>
            <person name="Platzer M."/>
        </authorList>
    </citation>
    <scope>NUCLEOTIDE SEQUENCE</scope>
    <source>
        <tissue evidence="1">Brain</tissue>
    </source>
</reference>
<feature type="non-terminal residue" evidence="1">
    <location>
        <position position="1"/>
    </location>
</feature>
<dbReference type="AlphaFoldDB" id="A0A1A8I2G1"/>
<dbReference type="EMBL" id="HAED01005729">
    <property type="protein sequence ID" value="SBQ91759.1"/>
    <property type="molecule type" value="Transcribed_RNA"/>
</dbReference>